<name>A0A4C1XE84_EUMVA</name>
<feature type="compositionally biased region" description="Acidic residues" evidence="1">
    <location>
        <begin position="11"/>
        <end position="22"/>
    </location>
</feature>
<feature type="region of interest" description="Disordered" evidence="1">
    <location>
        <begin position="1"/>
        <end position="30"/>
    </location>
</feature>
<keyword evidence="3" id="KW-1185">Reference proteome</keyword>
<dbReference type="AlphaFoldDB" id="A0A4C1XE84"/>
<organism evidence="2 3">
    <name type="scientific">Eumeta variegata</name>
    <name type="common">Bagworm moth</name>
    <name type="synonym">Eumeta japonica</name>
    <dbReference type="NCBI Taxonomy" id="151549"/>
    <lineage>
        <taxon>Eukaryota</taxon>
        <taxon>Metazoa</taxon>
        <taxon>Ecdysozoa</taxon>
        <taxon>Arthropoda</taxon>
        <taxon>Hexapoda</taxon>
        <taxon>Insecta</taxon>
        <taxon>Pterygota</taxon>
        <taxon>Neoptera</taxon>
        <taxon>Endopterygota</taxon>
        <taxon>Lepidoptera</taxon>
        <taxon>Glossata</taxon>
        <taxon>Ditrysia</taxon>
        <taxon>Tineoidea</taxon>
        <taxon>Psychidae</taxon>
        <taxon>Oiketicinae</taxon>
        <taxon>Eumeta</taxon>
    </lineage>
</organism>
<evidence type="ECO:0000313" key="3">
    <source>
        <dbReference type="Proteomes" id="UP000299102"/>
    </source>
</evidence>
<protein>
    <submittedName>
        <fullName evidence="2">Uncharacterized protein</fullName>
    </submittedName>
</protein>
<reference evidence="2 3" key="1">
    <citation type="journal article" date="2019" name="Commun. Biol.">
        <title>The bagworm genome reveals a unique fibroin gene that provides high tensile strength.</title>
        <authorList>
            <person name="Kono N."/>
            <person name="Nakamura H."/>
            <person name="Ohtoshi R."/>
            <person name="Tomita M."/>
            <person name="Numata K."/>
            <person name="Arakawa K."/>
        </authorList>
    </citation>
    <scope>NUCLEOTIDE SEQUENCE [LARGE SCALE GENOMIC DNA]</scope>
</reference>
<evidence type="ECO:0000256" key="1">
    <source>
        <dbReference type="SAM" id="MobiDB-lite"/>
    </source>
</evidence>
<proteinExistence type="predicted"/>
<dbReference type="EMBL" id="BGZK01000835">
    <property type="protein sequence ID" value="GBP62231.1"/>
    <property type="molecule type" value="Genomic_DNA"/>
</dbReference>
<evidence type="ECO:0000313" key="2">
    <source>
        <dbReference type="EMBL" id="GBP62231.1"/>
    </source>
</evidence>
<gene>
    <name evidence="2" type="ORF">EVAR_38233_1</name>
</gene>
<accession>A0A4C1XE84</accession>
<sequence>MRTVMSKNEFGDDSGTEGEMETAEDRDRHREWKSERKCCPSFNRRHTARNPLTTQACTREERQPEVRAYAAIAEIAVTLSECEFGGIGNRIESETEIGMLPFCRDFYHLTVEAYLPIIVLLQVNVLGYRKRPPIGIK</sequence>
<comment type="caution">
    <text evidence="2">The sequence shown here is derived from an EMBL/GenBank/DDBJ whole genome shotgun (WGS) entry which is preliminary data.</text>
</comment>
<dbReference type="Proteomes" id="UP000299102">
    <property type="component" value="Unassembled WGS sequence"/>
</dbReference>